<accession>A0A0E9S6I9</accession>
<dbReference type="AlphaFoldDB" id="A0A0E9S6I9"/>
<protein>
    <submittedName>
        <fullName evidence="1">Uncharacterized protein</fullName>
    </submittedName>
</protein>
<reference evidence="1" key="1">
    <citation type="submission" date="2014-11" db="EMBL/GenBank/DDBJ databases">
        <authorList>
            <person name="Amaro Gonzalez C."/>
        </authorList>
    </citation>
    <scope>NUCLEOTIDE SEQUENCE</scope>
</reference>
<sequence>MVLLRTTSLKVQKLKCFMMCCFNYFFCTHKQPRTIYDS</sequence>
<organism evidence="1">
    <name type="scientific">Anguilla anguilla</name>
    <name type="common">European freshwater eel</name>
    <name type="synonym">Muraena anguilla</name>
    <dbReference type="NCBI Taxonomy" id="7936"/>
    <lineage>
        <taxon>Eukaryota</taxon>
        <taxon>Metazoa</taxon>
        <taxon>Chordata</taxon>
        <taxon>Craniata</taxon>
        <taxon>Vertebrata</taxon>
        <taxon>Euteleostomi</taxon>
        <taxon>Actinopterygii</taxon>
        <taxon>Neopterygii</taxon>
        <taxon>Teleostei</taxon>
        <taxon>Anguilliformes</taxon>
        <taxon>Anguillidae</taxon>
        <taxon>Anguilla</taxon>
    </lineage>
</organism>
<reference evidence="1" key="2">
    <citation type="journal article" date="2015" name="Fish Shellfish Immunol.">
        <title>Early steps in the European eel (Anguilla anguilla)-Vibrio vulnificus interaction in the gills: Role of the RtxA13 toxin.</title>
        <authorList>
            <person name="Callol A."/>
            <person name="Pajuelo D."/>
            <person name="Ebbesson L."/>
            <person name="Teles M."/>
            <person name="MacKenzie S."/>
            <person name="Amaro C."/>
        </authorList>
    </citation>
    <scope>NUCLEOTIDE SEQUENCE</scope>
</reference>
<name>A0A0E9S6I9_ANGAN</name>
<evidence type="ECO:0000313" key="1">
    <source>
        <dbReference type="EMBL" id="JAH36168.1"/>
    </source>
</evidence>
<dbReference type="EMBL" id="GBXM01072409">
    <property type="protein sequence ID" value="JAH36168.1"/>
    <property type="molecule type" value="Transcribed_RNA"/>
</dbReference>
<proteinExistence type="predicted"/>